<protein>
    <submittedName>
        <fullName evidence="2">Uncharacterized protein</fullName>
    </submittedName>
</protein>
<dbReference type="AlphaFoldDB" id="A0A0F8YEW1"/>
<feature type="non-terminal residue" evidence="2">
    <location>
        <position position="302"/>
    </location>
</feature>
<comment type="caution">
    <text evidence="2">The sequence shown here is derived from an EMBL/GenBank/DDBJ whole genome shotgun (WGS) entry which is preliminary data.</text>
</comment>
<gene>
    <name evidence="2" type="ORF">LCGC14_2905650</name>
</gene>
<sequence>MPDVREVLQAATFREIDVDSVLDRKKSSWVRFDPVLGYVPDDIVIKDGEGSRSSIYTFEPSGERKLINGLDHPCRINTYGDSFTMCQQVSDGETWQEYLAAHLGEPVRNFGNGGYGVYTAYRRALRMEATDCSGEYIVLGIYDDDHIRSLDAARWIRTQWRRRNRQPAKAVPMHGLPWAHVRFDLKEGRFVEMPGVCETDDDLRALCDGDHFYETFKDDAIAKIHGYVISVSGGGPYVGEKKLVRIDEVKRTAAYASLLADGSGAKTLRGGARSGTRTKRAKGDGAKAGAPTKQAKGDGEKA</sequence>
<feature type="region of interest" description="Disordered" evidence="1">
    <location>
        <begin position="264"/>
        <end position="302"/>
    </location>
</feature>
<proteinExistence type="predicted"/>
<evidence type="ECO:0000313" key="2">
    <source>
        <dbReference type="EMBL" id="KKK72260.1"/>
    </source>
</evidence>
<organism evidence="2">
    <name type="scientific">marine sediment metagenome</name>
    <dbReference type="NCBI Taxonomy" id="412755"/>
    <lineage>
        <taxon>unclassified sequences</taxon>
        <taxon>metagenomes</taxon>
        <taxon>ecological metagenomes</taxon>
    </lineage>
</organism>
<dbReference type="SUPFAM" id="SSF52266">
    <property type="entry name" value="SGNH hydrolase"/>
    <property type="match status" value="1"/>
</dbReference>
<reference evidence="2" key="1">
    <citation type="journal article" date="2015" name="Nature">
        <title>Complex archaea that bridge the gap between prokaryotes and eukaryotes.</title>
        <authorList>
            <person name="Spang A."/>
            <person name="Saw J.H."/>
            <person name="Jorgensen S.L."/>
            <person name="Zaremba-Niedzwiedzka K."/>
            <person name="Martijn J."/>
            <person name="Lind A.E."/>
            <person name="van Eijk R."/>
            <person name="Schleper C."/>
            <person name="Guy L."/>
            <person name="Ettema T.J."/>
        </authorList>
    </citation>
    <scope>NUCLEOTIDE SEQUENCE</scope>
</reference>
<accession>A0A0F8YEW1</accession>
<name>A0A0F8YEW1_9ZZZZ</name>
<evidence type="ECO:0000256" key="1">
    <source>
        <dbReference type="SAM" id="MobiDB-lite"/>
    </source>
</evidence>
<dbReference type="EMBL" id="LAZR01057338">
    <property type="protein sequence ID" value="KKK72260.1"/>
    <property type="molecule type" value="Genomic_DNA"/>
</dbReference>